<keyword evidence="8" id="KW-1185">Reference proteome</keyword>
<dbReference type="InParanoid" id="E5QZG1"/>
<accession>E5QZG1</accession>
<evidence type="ECO:0000256" key="2">
    <source>
        <dbReference type="ARBA" id="ARBA00022448"/>
    </source>
</evidence>
<evidence type="ECO:0000313" key="7">
    <source>
        <dbReference type="EMBL" id="EFQ98966.1"/>
    </source>
</evidence>
<feature type="transmembrane region" description="Helical" evidence="6">
    <location>
        <begin position="162"/>
        <end position="182"/>
    </location>
</feature>
<evidence type="ECO:0000256" key="6">
    <source>
        <dbReference type="SAM" id="Phobius"/>
    </source>
</evidence>
<dbReference type="Proteomes" id="UP000002669">
    <property type="component" value="Unassembled WGS sequence"/>
</dbReference>
<proteinExistence type="predicted"/>
<gene>
    <name evidence="7" type="ORF">MGYG_01978</name>
</gene>
<dbReference type="PANTHER" id="PTHR19432:SF76">
    <property type="entry name" value="TRANSPORTER, PUTATIVE (EUROFUNG)-RELATED"/>
    <property type="match status" value="1"/>
</dbReference>
<evidence type="ECO:0000313" key="8">
    <source>
        <dbReference type="Proteomes" id="UP000002669"/>
    </source>
</evidence>
<dbReference type="eggNOG" id="KOG0637">
    <property type="taxonomic scope" value="Eukaryota"/>
</dbReference>
<sequence>MLSRLFQTIVSLPPRIKVICWAQFWAWIGKDLYPQIILELQGWFPFLFYGSIWIEEVSFHQGASKSDLQNSKNLLAYFGRLGSLAFVIFSSVALLASIILPLGVCSTEYLKSSFSPMITLAIGRYFKRIPVLYPDLETAWMVSHIVYAGTMLLAPLTGSAGFATFLVALCGISWAISCWAPFTFIGEEVNRLFVPVTSRDPNVTMITSATYPRQQGTSRSASRDRDLSDVEQDDGVLMLNHGYDGSDSEDEGSEVPYANVSTGELAGIYIGILKVHTTLPQLLSMFCWVIFGAFEPKLADSRETQAASVKGQFAPNDMDVNISGPNASGLRLFVGALGALLAAEFARRLKRTR</sequence>
<dbReference type="OMA" id="SICHFIC"/>
<keyword evidence="3 6" id="KW-0812">Transmembrane</keyword>
<dbReference type="RefSeq" id="XP_003177918.1">
    <property type="nucleotide sequence ID" value="XM_003177870.1"/>
</dbReference>
<dbReference type="PANTHER" id="PTHR19432">
    <property type="entry name" value="SUGAR TRANSPORTER"/>
    <property type="match status" value="1"/>
</dbReference>
<dbReference type="HOGENOM" id="CLU_018303_0_0_1"/>
<evidence type="ECO:0000256" key="3">
    <source>
        <dbReference type="ARBA" id="ARBA00022692"/>
    </source>
</evidence>
<reference evidence="8" key="1">
    <citation type="journal article" date="2012" name="MBio">
        <title>Comparative genome analysis of Trichophyton rubrum and related dermatophytes reveals candidate genes involved in infection.</title>
        <authorList>
            <person name="Martinez D.A."/>
            <person name="Oliver B.G."/>
            <person name="Graeser Y."/>
            <person name="Goldberg J.M."/>
            <person name="Li W."/>
            <person name="Martinez-Rossi N.M."/>
            <person name="Monod M."/>
            <person name="Shelest E."/>
            <person name="Barton R.C."/>
            <person name="Birch E."/>
            <person name="Brakhage A.A."/>
            <person name="Chen Z."/>
            <person name="Gurr S.J."/>
            <person name="Heiman D."/>
            <person name="Heitman J."/>
            <person name="Kosti I."/>
            <person name="Rossi A."/>
            <person name="Saif S."/>
            <person name="Samalova M."/>
            <person name="Saunders C.W."/>
            <person name="Shea T."/>
            <person name="Summerbell R.C."/>
            <person name="Xu J."/>
            <person name="Young S."/>
            <person name="Zeng Q."/>
            <person name="Birren B.W."/>
            <person name="Cuomo C.A."/>
            <person name="White T.C."/>
        </authorList>
    </citation>
    <scope>NUCLEOTIDE SEQUENCE [LARGE SCALE GENOMIC DNA]</scope>
    <source>
        <strain evidence="8">ATCC MYA-4604 / CBS 118893</strain>
    </source>
</reference>
<dbReference type="GO" id="GO:0005886">
    <property type="term" value="C:plasma membrane"/>
    <property type="evidence" value="ECO:0007669"/>
    <property type="project" value="TreeGrafter"/>
</dbReference>
<name>E5QZG1_ARTGP</name>
<dbReference type="VEuPathDB" id="FungiDB:MGYG_01978"/>
<dbReference type="OrthoDB" id="28755at2759"/>
<organism evidence="8">
    <name type="scientific">Arthroderma gypseum (strain ATCC MYA-4604 / CBS 118893)</name>
    <name type="common">Microsporum gypseum</name>
    <dbReference type="NCBI Taxonomy" id="535722"/>
    <lineage>
        <taxon>Eukaryota</taxon>
        <taxon>Fungi</taxon>
        <taxon>Dikarya</taxon>
        <taxon>Ascomycota</taxon>
        <taxon>Pezizomycotina</taxon>
        <taxon>Eurotiomycetes</taxon>
        <taxon>Eurotiomycetidae</taxon>
        <taxon>Onygenales</taxon>
        <taxon>Arthrodermataceae</taxon>
        <taxon>Nannizzia</taxon>
    </lineage>
</organism>
<evidence type="ECO:0000256" key="5">
    <source>
        <dbReference type="ARBA" id="ARBA00023136"/>
    </source>
</evidence>
<evidence type="ECO:0000256" key="4">
    <source>
        <dbReference type="ARBA" id="ARBA00022989"/>
    </source>
</evidence>
<dbReference type="EMBL" id="DS989822">
    <property type="protein sequence ID" value="EFQ98966.1"/>
    <property type="molecule type" value="Genomic_DNA"/>
</dbReference>
<keyword evidence="2" id="KW-0813">Transport</keyword>
<comment type="subcellular location">
    <subcellularLocation>
        <location evidence="1">Membrane</location>
        <topology evidence="1">Multi-pass membrane protein</topology>
    </subcellularLocation>
</comment>
<keyword evidence="5 6" id="KW-0472">Membrane</keyword>
<dbReference type="GO" id="GO:0008506">
    <property type="term" value="F:sucrose:proton symporter activity"/>
    <property type="evidence" value="ECO:0007669"/>
    <property type="project" value="TreeGrafter"/>
</dbReference>
<keyword evidence="4 6" id="KW-1133">Transmembrane helix</keyword>
<feature type="transmembrane region" description="Helical" evidence="6">
    <location>
        <begin position="81"/>
        <end position="103"/>
    </location>
</feature>
<evidence type="ECO:0000256" key="1">
    <source>
        <dbReference type="ARBA" id="ARBA00004141"/>
    </source>
</evidence>
<protein>
    <submittedName>
        <fullName evidence="7">Uncharacterized protein</fullName>
    </submittedName>
</protein>
<dbReference type="GeneID" id="10033254"/>
<dbReference type="AlphaFoldDB" id="E5QZG1"/>